<keyword evidence="4 12" id="KW-0894">Sodium channel</keyword>
<dbReference type="PANTHER" id="PTHR11690">
    <property type="entry name" value="AMILORIDE-SENSITIVE SODIUM CHANNEL-RELATED"/>
    <property type="match status" value="1"/>
</dbReference>
<keyword evidence="11 12" id="KW-0407">Ion channel</keyword>
<feature type="transmembrane region" description="Helical" evidence="13">
    <location>
        <begin position="224"/>
        <end position="250"/>
    </location>
</feature>
<keyword evidence="8 12" id="KW-0406">Ion transport</keyword>
<organism evidence="14 15">
    <name type="scientific">Polypedilum vanderplanki</name>
    <name type="common">Sleeping chironomid midge</name>
    <dbReference type="NCBI Taxonomy" id="319348"/>
    <lineage>
        <taxon>Eukaryota</taxon>
        <taxon>Metazoa</taxon>
        <taxon>Ecdysozoa</taxon>
        <taxon>Arthropoda</taxon>
        <taxon>Hexapoda</taxon>
        <taxon>Insecta</taxon>
        <taxon>Pterygota</taxon>
        <taxon>Neoptera</taxon>
        <taxon>Endopterygota</taxon>
        <taxon>Diptera</taxon>
        <taxon>Nematocera</taxon>
        <taxon>Chironomoidea</taxon>
        <taxon>Chironomidae</taxon>
        <taxon>Chironominae</taxon>
        <taxon>Polypedilum</taxon>
        <taxon>Polypedilum</taxon>
    </lineage>
</organism>
<dbReference type="GO" id="GO:0005886">
    <property type="term" value="C:plasma membrane"/>
    <property type="evidence" value="ECO:0007669"/>
    <property type="project" value="TreeGrafter"/>
</dbReference>
<comment type="similarity">
    <text evidence="2 12">Belongs to the amiloride-sensitive sodium channel (TC 1.A.6) family.</text>
</comment>
<dbReference type="Gene3D" id="1.10.287.770">
    <property type="entry name" value="YojJ-like"/>
    <property type="match status" value="1"/>
</dbReference>
<sequence>MLRQASMPKLSNYSLNVSTKYKHKFQFRMKEQQFNDSKMKQCRFKSIVIHKPETLLRLLTIDYDEIKIDHSMNIEITPKIIKTDMSLEKIDPFLRDCYFENEKKLKYFKTYTQHYCEMECLLLFHEKKHDCREVYTIYGKNNSKPFCLAIFSKLLREKLENSQNFSFKQNCSCLPTCDSIEYHVDVYPSDDGADDNETFVINVRMNTDNMILFRRYQQFSFSDAISYVGGLLGLFARISVLSIVEIFYFITLRLLNNILRFLKMLKINQLF</sequence>
<evidence type="ECO:0000256" key="10">
    <source>
        <dbReference type="ARBA" id="ARBA00023201"/>
    </source>
</evidence>
<dbReference type="Pfam" id="PF00858">
    <property type="entry name" value="ASC"/>
    <property type="match status" value="1"/>
</dbReference>
<keyword evidence="6 13" id="KW-1133">Transmembrane helix</keyword>
<evidence type="ECO:0000313" key="15">
    <source>
        <dbReference type="Proteomes" id="UP001107558"/>
    </source>
</evidence>
<dbReference type="Gene3D" id="1.10.287.820">
    <property type="entry name" value="Acid-sensing ion channel domain"/>
    <property type="match status" value="1"/>
</dbReference>
<dbReference type="AlphaFoldDB" id="A0A9J6BTM7"/>
<keyword evidence="15" id="KW-1185">Reference proteome</keyword>
<keyword evidence="10 12" id="KW-0739">Sodium transport</keyword>
<name>A0A9J6BTM7_POLVA</name>
<evidence type="ECO:0000256" key="2">
    <source>
        <dbReference type="ARBA" id="ARBA00007193"/>
    </source>
</evidence>
<evidence type="ECO:0000256" key="4">
    <source>
        <dbReference type="ARBA" id="ARBA00022461"/>
    </source>
</evidence>
<dbReference type="InterPro" id="IPR001873">
    <property type="entry name" value="ENaC"/>
</dbReference>
<evidence type="ECO:0000256" key="7">
    <source>
        <dbReference type="ARBA" id="ARBA00023053"/>
    </source>
</evidence>
<evidence type="ECO:0000313" key="14">
    <source>
        <dbReference type="EMBL" id="KAG5673241.1"/>
    </source>
</evidence>
<evidence type="ECO:0000256" key="9">
    <source>
        <dbReference type="ARBA" id="ARBA00023136"/>
    </source>
</evidence>
<keyword evidence="7" id="KW-0915">Sodium</keyword>
<evidence type="ECO:0000256" key="13">
    <source>
        <dbReference type="SAM" id="Phobius"/>
    </source>
</evidence>
<reference evidence="14" key="1">
    <citation type="submission" date="2021-03" db="EMBL/GenBank/DDBJ databases">
        <title>Chromosome level genome of the anhydrobiotic midge Polypedilum vanderplanki.</title>
        <authorList>
            <person name="Yoshida Y."/>
            <person name="Kikawada T."/>
            <person name="Gusev O."/>
        </authorList>
    </citation>
    <scope>NUCLEOTIDE SEQUENCE</scope>
    <source>
        <strain evidence="14">NIAS01</strain>
        <tissue evidence="14">Whole body or cell culture</tissue>
    </source>
</reference>
<evidence type="ECO:0000256" key="12">
    <source>
        <dbReference type="RuleBase" id="RU000679"/>
    </source>
</evidence>
<protein>
    <submittedName>
        <fullName evidence="14">Uncharacterized protein</fullName>
    </submittedName>
</protein>
<evidence type="ECO:0000256" key="5">
    <source>
        <dbReference type="ARBA" id="ARBA00022692"/>
    </source>
</evidence>
<comment type="caution">
    <text evidence="14">The sequence shown here is derived from an EMBL/GenBank/DDBJ whole genome shotgun (WGS) entry which is preliminary data.</text>
</comment>
<gene>
    <name evidence="14" type="ORF">PVAND_003304</name>
</gene>
<accession>A0A9J6BTM7</accession>
<dbReference type="OrthoDB" id="6628406at2759"/>
<evidence type="ECO:0000256" key="3">
    <source>
        <dbReference type="ARBA" id="ARBA00022448"/>
    </source>
</evidence>
<keyword evidence="9 13" id="KW-0472">Membrane</keyword>
<keyword evidence="5 12" id="KW-0812">Transmembrane</keyword>
<proteinExistence type="inferred from homology"/>
<comment type="subcellular location">
    <subcellularLocation>
        <location evidence="1">Membrane</location>
        <topology evidence="1">Multi-pass membrane protein</topology>
    </subcellularLocation>
</comment>
<dbReference type="GO" id="GO:0015280">
    <property type="term" value="F:ligand-gated sodium channel activity"/>
    <property type="evidence" value="ECO:0007669"/>
    <property type="project" value="TreeGrafter"/>
</dbReference>
<evidence type="ECO:0000256" key="8">
    <source>
        <dbReference type="ARBA" id="ARBA00023065"/>
    </source>
</evidence>
<evidence type="ECO:0000256" key="1">
    <source>
        <dbReference type="ARBA" id="ARBA00004141"/>
    </source>
</evidence>
<evidence type="ECO:0000256" key="11">
    <source>
        <dbReference type="ARBA" id="ARBA00023303"/>
    </source>
</evidence>
<keyword evidence="3 12" id="KW-0813">Transport</keyword>
<dbReference type="PANTHER" id="PTHR11690:SF288">
    <property type="entry name" value="AMILORIDE-SENSITIVE NA+ CHANNEL-RELATED"/>
    <property type="match status" value="1"/>
</dbReference>
<dbReference type="EMBL" id="JADBJN010000003">
    <property type="protein sequence ID" value="KAG5673241.1"/>
    <property type="molecule type" value="Genomic_DNA"/>
</dbReference>
<dbReference type="Proteomes" id="UP001107558">
    <property type="component" value="Chromosome 3"/>
</dbReference>
<evidence type="ECO:0000256" key="6">
    <source>
        <dbReference type="ARBA" id="ARBA00022989"/>
    </source>
</evidence>